<proteinExistence type="predicted"/>
<reference evidence="2" key="1">
    <citation type="submission" date="2023-03" db="EMBL/GenBank/DDBJ databases">
        <authorList>
            <person name="Steffen K."/>
            <person name="Cardenas P."/>
        </authorList>
    </citation>
    <scope>NUCLEOTIDE SEQUENCE</scope>
</reference>
<keyword evidence="1" id="KW-0732">Signal</keyword>
<gene>
    <name evidence="2" type="ORF">GBAR_LOCUS6322</name>
</gene>
<sequence length="68" mass="7195">MIFVIFCTCWVITLLSGALAQMAFSGPPGEICPGDNVTFSCVGNTTATVWSVTSPEGADGRCEYLPFN</sequence>
<keyword evidence="3" id="KW-1185">Reference proteome</keyword>
<comment type="caution">
    <text evidence="2">The sequence shown here is derived from an EMBL/GenBank/DDBJ whole genome shotgun (WGS) entry which is preliminary data.</text>
</comment>
<organism evidence="2 3">
    <name type="scientific">Geodia barretti</name>
    <name type="common">Barrett's horny sponge</name>
    <dbReference type="NCBI Taxonomy" id="519541"/>
    <lineage>
        <taxon>Eukaryota</taxon>
        <taxon>Metazoa</taxon>
        <taxon>Porifera</taxon>
        <taxon>Demospongiae</taxon>
        <taxon>Heteroscleromorpha</taxon>
        <taxon>Tetractinellida</taxon>
        <taxon>Astrophorina</taxon>
        <taxon>Geodiidae</taxon>
        <taxon>Geodia</taxon>
    </lineage>
</organism>
<protein>
    <submittedName>
        <fullName evidence="2">Uncharacterized protein</fullName>
    </submittedName>
</protein>
<evidence type="ECO:0000313" key="3">
    <source>
        <dbReference type="Proteomes" id="UP001174909"/>
    </source>
</evidence>
<evidence type="ECO:0000313" key="2">
    <source>
        <dbReference type="EMBL" id="CAI8009414.1"/>
    </source>
</evidence>
<evidence type="ECO:0000256" key="1">
    <source>
        <dbReference type="SAM" id="SignalP"/>
    </source>
</evidence>
<feature type="chain" id="PRO_5041352746" evidence="1">
    <location>
        <begin position="21"/>
        <end position="68"/>
    </location>
</feature>
<dbReference type="EMBL" id="CASHTH010000958">
    <property type="protein sequence ID" value="CAI8009414.1"/>
    <property type="molecule type" value="Genomic_DNA"/>
</dbReference>
<accession>A0AA35W6R5</accession>
<name>A0AA35W6R5_GEOBA</name>
<dbReference type="AlphaFoldDB" id="A0AA35W6R5"/>
<feature type="non-terminal residue" evidence="2">
    <location>
        <position position="1"/>
    </location>
</feature>
<dbReference type="Proteomes" id="UP001174909">
    <property type="component" value="Unassembled WGS sequence"/>
</dbReference>
<feature type="signal peptide" evidence="1">
    <location>
        <begin position="1"/>
        <end position="20"/>
    </location>
</feature>